<proteinExistence type="predicted"/>
<dbReference type="PROSITE" id="PS50850">
    <property type="entry name" value="MFS"/>
    <property type="match status" value="1"/>
</dbReference>
<comment type="subcellular location">
    <subcellularLocation>
        <location evidence="1">Cell membrane</location>
        <topology evidence="1">Multi-pass membrane protein</topology>
    </subcellularLocation>
</comment>
<dbReference type="PANTHER" id="PTHR23513:SF9">
    <property type="entry name" value="ENTEROBACTIN EXPORTER ENTS"/>
    <property type="match status" value="1"/>
</dbReference>
<dbReference type="InterPro" id="IPR036259">
    <property type="entry name" value="MFS_trans_sf"/>
</dbReference>
<name>A0A1G2KSW8_9BACT</name>
<evidence type="ECO:0000256" key="5">
    <source>
        <dbReference type="ARBA" id="ARBA00022989"/>
    </source>
</evidence>
<comment type="caution">
    <text evidence="9">The sequence shown here is derived from an EMBL/GenBank/DDBJ whole genome shotgun (WGS) entry which is preliminary data.</text>
</comment>
<gene>
    <name evidence="9" type="ORF">A3J58_01545</name>
</gene>
<evidence type="ECO:0000256" key="2">
    <source>
        <dbReference type="ARBA" id="ARBA00022448"/>
    </source>
</evidence>
<keyword evidence="3" id="KW-1003">Cell membrane</keyword>
<feature type="transmembrane region" description="Helical" evidence="7">
    <location>
        <begin position="223"/>
        <end position="248"/>
    </location>
</feature>
<dbReference type="InterPro" id="IPR020846">
    <property type="entry name" value="MFS_dom"/>
</dbReference>
<feature type="transmembrane region" description="Helical" evidence="7">
    <location>
        <begin position="260"/>
        <end position="280"/>
    </location>
</feature>
<accession>A0A1G2KSW8</accession>
<reference evidence="9 10" key="1">
    <citation type="journal article" date="2016" name="Nat. Commun.">
        <title>Thousands of microbial genomes shed light on interconnected biogeochemical processes in an aquifer system.</title>
        <authorList>
            <person name="Anantharaman K."/>
            <person name="Brown C.T."/>
            <person name="Hug L.A."/>
            <person name="Sharon I."/>
            <person name="Castelle C.J."/>
            <person name="Probst A.J."/>
            <person name="Thomas B.C."/>
            <person name="Singh A."/>
            <person name="Wilkins M.J."/>
            <person name="Karaoz U."/>
            <person name="Brodie E.L."/>
            <person name="Williams K.H."/>
            <person name="Hubbard S.S."/>
            <person name="Banfield J.F."/>
        </authorList>
    </citation>
    <scope>NUCLEOTIDE SEQUENCE [LARGE SCALE GENOMIC DNA]</scope>
</reference>
<evidence type="ECO:0000256" key="1">
    <source>
        <dbReference type="ARBA" id="ARBA00004651"/>
    </source>
</evidence>
<keyword evidence="2" id="KW-0813">Transport</keyword>
<feature type="transmembrane region" description="Helical" evidence="7">
    <location>
        <begin position="287"/>
        <end position="306"/>
    </location>
</feature>
<evidence type="ECO:0000313" key="10">
    <source>
        <dbReference type="Proteomes" id="UP000178510"/>
    </source>
</evidence>
<evidence type="ECO:0000256" key="6">
    <source>
        <dbReference type="ARBA" id="ARBA00023136"/>
    </source>
</evidence>
<dbReference type="GO" id="GO:0005886">
    <property type="term" value="C:plasma membrane"/>
    <property type="evidence" value="ECO:0007669"/>
    <property type="project" value="UniProtKB-SubCell"/>
</dbReference>
<dbReference type="Pfam" id="PF05977">
    <property type="entry name" value="MFS_3"/>
    <property type="match status" value="1"/>
</dbReference>
<evidence type="ECO:0000313" key="9">
    <source>
        <dbReference type="EMBL" id="OHA02517.1"/>
    </source>
</evidence>
<keyword evidence="4 7" id="KW-0812">Transmembrane</keyword>
<keyword evidence="5 7" id="KW-1133">Transmembrane helix</keyword>
<feature type="domain" description="Major facilitator superfamily (MFS) profile" evidence="8">
    <location>
        <begin position="10"/>
        <end position="401"/>
    </location>
</feature>
<feature type="transmembrane region" description="Helical" evidence="7">
    <location>
        <begin position="81"/>
        <end position="101"/>
    </location>
</feature>
<evidence type="ECO:0000256" key="4">
    <source>
        <dbReference type="ARBA" id="ARBA00022692"/>
    </source>
</evidence>
<dbReference type="Proteomes" id="UP000178510">
    <property type="component" value="Unassembled WGS sequence"/>
</dbReference>
<dbReference type="SUPFAM" id="SSF103473">
    <property type="entry name" value="MFS general substrate transporter"/>
    <property type="match status" value="1"/>
</dbReference>
<keyword evidence="6 7" id="KW-0472">Membrane</keyword>
<evidence type="ECO:0000256" key="3">
    <source>
        <dbReference type="ARBA" id="ARBA00022475"/>
    </source>
</evidence>
<feature type="transmembrane region" description="Helical" evidence="7">
    <location>
        <begin position="107"/>
        <end position="128"/>
    </location>
</feature>
<protein>
    <recommendedName>
        <fullName evidence="8">Major facilitator superfamily (MFS) profile domain-containing protein</fullName>
    </recommendedName>
</protein>
<dbReference type="Gene3D" id="1.20.1250.20">
    <property type="entry name" value="MFS general substrate transporter like domains"/>
    <property type="match status" value="1"/>
</dbReference>
<feature type="transmembrane region" description="Helical" evidence="7">
    <location>
        <begin position="176"/>
        <end position="195"/>
    </location>
</feature>
<organism evidence="9 10">
    <name type="scientific">Candidatus Sungbacteria bacterium RIFCSPHIGHO2_02_FULL_52_23</name>
    <dbReference type="NCBI Taxonomy" id="1802274"/>
    <lineage>
        <taxon>Bacteria</taxon>
        <taxon>Candidatus Sungiibacteriota</taxon>
    </lineage>
</organism>
<evidence type="ECO:0000256" key="7">
    <source>
        <dbReference type="SAM" id="Phobius"/>
    </source>
</evidence>
<dbReference type="AlphaFoldDB" id="A0A1G2KSW8"/>
<feature type="transmembrane region" description="Helical" evidence="7">
    <location>
        <begin position="20"/>
        <end position="42"/>
    </location>
</feature>
<dbReference type="GO" id="GO:0022857">
    <property type="term" value="F:transmembrane transporter activity"/>
    <property type="evidence" value="ECO:0007669"/>
    <property type="project" value="InterPro"/>
</dbReference>
<dbReference type="STRING" id="1802274.A3J58_01545"/>
<feature type="transmembrane region" description="Helical" evidence="7">
    <location>
        <begin position="140"/>
        <end position="170"/>
    </location>
</feature>
<dbReference type="InterPro" id="IPR010290">
    <property type="entry name" value="TM_effector"/>
</dbReference>
<dbReference type="EMBL" id="MHQM01000044">
    <property type="protein sequence ID" value="OHA02517.1"/>
    <property type="molecule type" value="Genomic_DNA"/>
</dbReference>
<feature type="transmembrane region" description="Helical" evidence="7">
    <location>
        <begin position="48"/>
        <end position="69"/>
    </location>
</feature>
<dbReference type="PANTHER" id="PTHR23513">
    <property type="entry name" value="INTEGRAL MEMBRANE EFFLUX PROTEIN-RELATED"/>
    <property type="match status" value="1"/>
</dbReference>
<evidence type="ECO:0000259" key="8">
    <source>
        <dbReference type="PROSITE" id="PS50850"/>
    </source>
</evidence>
<feature type="transmembrane region" description="Helical" evidence="7">
    <location>
        <begin position="368"/>
        <end position="395"/>
    </location>
</feature>
<sequence length="410" mass="43290">MGSKISPFLSLTVKEYRLFLFGFFVSQMGMQMQIVAINWQIYQMTHSAVMLGLVGVISFVPMMLLAPIGGMTADHMSRKKLLIATQIVLVMVACLLTLATAAGTASLVIIFTLLALEFSAMAFFGPVRQSIIPDMVPREYLLNAISLSILTRQSAVVIGPAIAGLLIALYGVGSVYALNAVALLIMIITLVPLKIPAHARTDNSSFGITSFMDGLRFITSSKIILSTTLLDFFATFFGSATSLLPIFATDILHVDAKGLGLLYAATSAGAVLAGVGLSALKKLHHQGRAIIGAVALYGMATVGFGLSRSFYLSLTLLAVAGGADIVSTILRNNIRQTLTPAHMRGRMTGINILFTQGGPKLGDAEAGFVAAALSAPASVVIGGIGTILTTLFVALSMPRLRKFKGDELTI</sequence>
<dbReference type="CDD" id="cd06173">
    <property type="entry name" value="MFS_MefA_like"/>
    <property type="match status" value="1"/>
</dbReference>